<dbReference type="Proteomes" id="UP001174934">
    <property type="component" value="Unassembled WGS sequence"/>
</dbReference>
<proteinExistence type="predicted"/>
<dbReference type="SUPFAM" id="SSF53335">
    <property type="entry name" value="S-adenosyl-L-methionine-dependent methyltransferases"/>
    <property type="match status" value="1"/>
</dbReference>
<gene>
    <name evidence="1" type="ORF">B0T17DRAFT_508397</name>
</gene>
<name>A0AA39X1F7_9PEZI</name>
<dbReference type="AlphaFoldDB" id="A0AA39X1F7"/>
<dbReference type="PANTHER" id="PTHR10622">
    <property type="entry name" value="HET DOMAIN-CONTAINING PROTEIN"/>
    <property type="match status" value="1"/>
</dbReference>
<sequence length="373" mass="42019">MAFMFHATGPDWFKHDPSIAFIRSHIKPTDQILVIDCDAATTIALGLSVPNGLLCSLYYNTAEAQRVGAYAARMKKTHHIPEDFTMFQKIWTIDKRPVLPYMSNKFDMVYSKDLFHCVSLNPLKGITSSGILKEVHRVLKPGERLENYERIIANDSGYVHNCGKDTLGMLRQEGILDVKEGLLRLDAGDMDSFLVYPGLVIHKLDKPHHIVVCDSDLVKRMAVGDAHLARFSRNSKFGTLLPRSGLVTGEEIEATKELIKQWMHMSDSQLFEEAPAHQVGSLPPVTKISPLNQSPSSFDTVSLHYIHHMAHHCTGPKGELLVNYAWVDTCCIDKSSSSELTESIYSMFKWYRYAMECITYLPSQAPTPRFALC</sequence>
<evidence type="ECO:0000313" key="1">
    <source>
        <dbReference type="EMBL" id="KAK0625406.1"/>
    </source>
</evidence>
<comment type="caution">
    <text evidence="1">The sequence shown here is derived from an EMBL/GenBank/DDBJ whole genome shotgun (WGS) entry which is preliminary data.</text>
</comment>
<organism evidence="1 2">
    <name type="scientific">Bombardia bombarda</name>
    <dbReference type="NCBI Taxonomy" id="252184"/>
    <lineage>
        <taxon>Eukaryota</taxon>
        <taxon>Fungi</taxon>
        <taxon>Dikarya</taxon>
        <taxon>Ascomycota</taxon>
        <taxon>Pezizomycotina</taxon>
        <taxon>Sordariomycetes</taxon>
        <taxon>Sordariomycetidae</taxon>
        <taxon>Sordariales</taxon>
        <taxon>Lasiosphaeriaceae</taxon>
        <taxon>Bombardia</taxon>
    </lineage>
</organism>
<reference evidence="1" key="1">
    <citation type="submission" date="2023-06" db="EMBL/GenBank/DDBJ databases">
        <title>Genome-scale phylogeny and comparative genomics of the fungal order Sordariales.</title>
        <authorList>
            <consortium name="Lawrence Berkeley National Laboratory"/>
            <person name="Hensen N."/>
            <person name="Bonometti L."/>
            <person name="Westerberg I."/>
            <person name="Brannstrom I.O."/>
            <person name="Guillou S."/>
            <person name="Cros-Aarteil S."/>
            <person name="Calhoun S."/>
            <person name="Haridas S."/>
            <person name="Kuo A."/>
            <person name="Mondo S."/>
            <person name="Pangilinan J."/>
            <person name="Riley R."/>
            <person name="LaButti K."/>
            <person name="Andreopoulos B."/>
            <person name="Lipzen A."/>
            <person name="Chen C."/>
            <person name="Yanf M."/>
            <person name="Daum C."/>
            <person name="Ng V."/>
            <person name="Clum A."/>
            <person name="Steindorff A."/>
            <person name="Ohm R."/>
            <person name="Martin F."/>
            <person name="Silar P."/>
            <person name="Natvig D."/>
            <person name="Lalanne C."/>
            <person name="Gautier V."/>
            <person name="Ament-velasquez S.L."/>
            <person name="Kruys A."/>
            <person name="Hutchinson M.I."/>
            <person name="Powell A.J."/>
            <person name="Barry K."/>
            <person name="Miller A.N."/>
            <person name="Grigoriev I.V."/>
            <person name="Debuchy R."/>
            <person name="Gladieux P."/>
            <person name="Thoren M.H."/>
            <person name="Johannesson H."/>
        </authorList>
    </citation>
    <scope>NUCLEOTIDE SEQUENCE</scope>
    <source>
        <strain evidence="1">SMH3391-2</strain>
    </source>
</reference>
<evidence type="ECO:0008006" key="3">
    <source>
        <dbReference type="Google" id="ProtNLM"/>
    </source>
</evidence>
<evidence type="ECO:0000313" key="2">
    <source>
        <dbReference type="Proteomes" id="UP001174934"/>
    </source>
</evidence>
<accession>A0AA39X1F7</accession>
<dbReference type="InterPro" id="IPR029063">
    <property type="entry name" value="SAM-dependent_MTases_sf"/>
</dbReference>
<keyword evidence="2" id="KW-1185">Reference proteome</keyword>
<dbReference type="Gene3D" id="3.40.50.150">
    <property type="entry name" value="Vaccinia Virus protein VP39"/>
    <property type="match status" value="1"/>
</dbReference>
<dbReference type="PANTHER" id="PTHR10622:SF12">
    <property type="entry name" value="HET DOMAIN-CONTAINING PROTEIN"/>
    <property type="match status" value="1"/>
</dbReference>
<dbReference type="EMBL" id="JAULSR010000003">
    <property type="protein sequence ID" value="KAK0625406.1"/>
    <property type="molecule type" value="Genomic_DNA"/>
</dbReference>
<protein>
    <recommendedName>
        <fullName evidence="3">Heterokaryon incompatibility domain-containing protein</fullName>
    </recommendedName>
</protein>